<evidence type="ECO:0000313" key="3">
    <source>
        <dbReference type="Proteomes" id="UP000270094"/>
    </source>
</evidence>
<accession>A0A3P7JLX9</accession>
<dbReference type="AlphaFoldDB" id="A0A3P7JLX9"/>
<reference evidence="2 3" key="1">
    <citation type="submission" date="2018-11" db="EMBL/GenBank/DDBJ databases">
        <authorList>
            <consortium name="Pathogen Informatics"/>
        </authorList>
    </citation>
    <scope>NUCLEOTIDE SEQUENCE [LARGE SCALE GENOMIC DNA]</scope>
</reference>
<feature type="compositionally biased region" description="Polar residues" evidence="1">
    <location>
        <begin position="12"/>
        <end position="43"/>
    </location>
</feature>
<protein>
    <submittedName>
        <fullName evidence="2">Uncharacterized protein</fullName>
    </submittedName>
</protein>
<organism evidence="2 3">
    <name type="scientific">Strongylus vulgaris</name>
    <name type="common">Blood worm</name>
    <dbReference type="NCBI Taxonomy" id="40348"/>
    <lineage>
        <taxon>Eukaryota</taxon>
        <taxon>Metazoa</taxon>
        <taxon>Ecdysozoa</taxon>
        <taxon>Nematoda</taxon>
        <taxon>Chromadorea</taxon>
        <taxon>Rhabditida</taxon>
        <taxon>Rhabditina</taxon>
        <taxon>Rhabditomorpha</taxon>
        <taxon>Strongyloidea</taxon>
        <taxon>Strongylidae</taxon>
        <taxon>Strongylus</taxon>
    </lineage>
</organism>
<gene>
    <name evidence="2" type="ORF">SVUK_LOCUS19414</name>
</gene>
<evidence type="ECO:0000256" key="1">
    <source>
        <dbReference type="SAM" id="MobiDB-lite"/>
    </source>
</evidence>
<evidence type="ECO:0000313" key="2">
    <source>
        <dbReference type="EMBL" id="VDM84416.1"/>
    </source>
</evidence>
<proteinExistence type="predicted"/>
<dbReference type="OrthoDB" id="5871294at2759"/>
<dbReference type="EMBL" id="UYYB01129983">
    <property type="protein sequence ID" value="VDM84416.1"/>
    <property type="molecule type" value="Genomic_DNA"/>
</dbReference>
<feature type="region of interest" description="Disordered" evidence="1">
    <location>
        <begin position="1"/>
        <end position="80"/>
    </location>
</feature>
<keyword evidence="3" id="KW-1185">Reference proteome</keyword>
<name>A0A3P7JLX9_STRVU</name>
<dbReference type="Proteomes" id="UP000270094">
    <property type="component" value="Unassembled WGS sequence"/>
</dbReference>
<sequence length="80" mass="8371">MSREIPVLNYGGSATTVSMGSNPTRDTSGNAYPNPYNQGSQIGSAGERYPNPNQGSGIGSAGMTYPNQGYGKGPYEHARK</sequence>